<evidence type="ECO:0000313" key="3">
    <source>
        <dbReference type="Proteomes" id="UP001151088"/>
    </source>
</evidence>
<evidence type="ECO:0000259" key="1">
    <source>
        <dbReference type="PROSITE" id="PS51725"/>
    </source>
</evidence>
<keyword evidence="2" id="KW-0503">Monooxygenase</keyword>
<sequence>MILEIALLEITPGQEAEFEQAFVKAGPLFQRAKGCRGMEIQRSIEHPSRYRLFVSWETLEDHMVGFRESEDFQGWRALVSPYFVKPPEVEHTQLAVKNF</sequence>
<dbReference type="EMBL" id="JANTHZ010000005">
    <property type="protein sequence ID" value="MCS0496046.1"/>
    <property type="molecule type" value="Genomic_DNA"/>
</dbReference>
<accession>A0A9X2PCC5</accession>
<dbReference type="Proteomes" id="UP001151088">
    <property type="component" value="Unassembled WGS sequence"/>
</dbReference>
<feature type="domain" description="ABM" evidence="1">
    <location>
        <begin position="2"/>
        <end position="91"/>
    </location>
</feature>
<dbReference type="AlphaFoldDB" id="A0A9X2PCC5"/>
<dbReference type="InterPro" id="IPR011008">
    <property type="entry name" value="Dimeric_a/b-barrel"/>
</dbReference>
<proteinExistence type="predicted"/>
<keyword evidence="2" id="KW-0560">Oxidoreductase</keyword>
<dbReference type="Pfam" id="PF03992">
    <property type="entry name" value="ABM"/>
    <property type="match status" value="1"/>
</dbReference>
<dbReference type="InterPro" id="IPR007138">
    <property type="entry name" value="ABM_dom"/>
</dbReference>
<dbReference type="GO" id="GO:0004497">
    <property type="term" value="F:monooxygenase activity"/>
    <property type="evidence" value="ECO:0007669"/>
    <property type="project" value="UniProtKB-KW"/>
</dbReference>
<dbReference type="SUPFAM" id="SSF54909">
    <property type="entry name" value="Dimeric alpha+beta barrel"/>
    <property type="match status" value="1"/>
</dbReference>
<comment type="caution">
    <text evidence="2">The sequence shown here is derived from an EMBL/GenBank/DDBJ whole genome shotgun (WGS) entry which is preliminary data.</text>
</comment>
<dbReference type="RefSeq" id="WP_258733206.1">
    <property type="nucleotide sequence ID" value="NZ_JANTHZ010000005.1"/>
</dbReference>
<gene>
    <name evidence="2" type="ORF">NVS89_13155</name>
</gene>
<name>A0A9X2PCC5_9HYPH</name>
<reference evidence="2" key="1">
    <citation type="submission" date="2022-08" db="EMBL/GenBank/DDBJ databases">
        <authorList>
            <person name="Li F."/>
        </authorList>
    </citation>
    <scope>NUCLEOTIDE SEQUENCE</scope>
    <source>
        <strain evidence="2">MQZ15Z-1</strain>
    </source>
</reference>
<keyword evidence="3" id="KW-1185">Reference proteome</keyword>
<organism evidence="2 3">
    <name type="scientific">Ancylobacter mangrovi</name>
    <dbReference type="NCBI Taxonomy" id="2972472"/>
    <lineage>
        <taxon>Bacteria</taxon>
        <taxon>Pseudomonadati</taxon>
        <taxon>Pseudomonadota</taxon>
        <taxon>Alphaproteobacteria</taxon>
        <taxon>Hyphomicrobiales</taxon>
        <taxon>Xanthobacteraceae</taxon>
        <taxon>Ancylobacter</taxon>
    </lineage>
</organism>
<dbReference type="Gene3D" id="3.30.70.100">
    <property type="match status" value="1"/>
</dbReference>
<evidence type="ECO:0000313" key="2">
    <source>
        <dbReference type="EMBL" id="MCS0496046.1"/>
    </source>
</evidence>
<dbReference type="PROSITE" id="PS51725">
    <property type="entry name" value="ABM"/>
    <property type="match status" value="1"/>
</dbReference>
<protein>
    <submittedName>
        <fullName evidence="2">Antibiotic biosynthesis monooxygenase</fullName>
    </submittedName>
</protein>